<name>D3Q2R0_STANL</name>
<dbReference type="InterPro" id="IPR020449">
    <property type="entry name" value="Tscrpt_reg_AraC-type_HTH"/>
</dbReference>
<dbReference type="InterPro" id="IPR018060">
    <property type="entry name" value="HTH_AraC"/>
</dbReference>
<dbReference type="PANTHER" id="PTHR46796:SF13">
    <property type="entry name" value="HTH-TYPE TRANSCRIPTIONAL ACTIVATOR RHAS"/>
    <property type="match status" value="1"/>
</dbReference>
<protein>
    <submittedName>
        <fullName evidence="5">Transcriptional regulator, AraC family</fullName>
    </submittedName>
</protein>
<accession>D3Q2R0</accession>
<dbReference type="Gene3D" id="1.10.10.60">
    <property type="entry name" value="Homeodomain-like"/>
    <property type="match status" value="2"/>
</dbReference>
<dbReference type="GO" id="GO:0043565">
    <property type="term" value="F:sequence-specific DNA binding"/>
    <property type="evidence" value="ECO:0007669"/>
    <property type="project" value="InterPro"/>
</dbReference>
<dbReference type="RefSeq" id="WP_013021382.1">
    <property type="nucleotide sequence ID" value="NC_013947.1"/>
</dbReference>
<dbReference type="InterPro" id="IPR050204">
    <property type="entry name" value="AraC_XylS_family_regulators"/>
</dbReference>
<dbReference type="EMBL" id="CP001778">
    <property type="protein sequence ID" value="ADD45811.1"/>
    <property type="molecule type" value="Genomic_DNA"/>
</dbReference>
<evidence type="ECO:0000313" key="5">
    <source>
        <dbReference type="EMBL" id="ADD45811.1"/>
    </source>
</evidence>
<dbReference type="Pfam" id="PF12833">
    <property type="entry name" value="HTH_18"/>
    <property type="match status" value="1"/>
</dbReference>
<dbReference type="GO" id="GO:0003700">
    <property type="term" value="F:DNA-binding transcription factor activity"/>
    <property type="evidence" value="ECO:0007669"/>
    <property type="project" value="InterPro"/>
</dbReference>
<keyword evidence="6" id="KW-1185">Reference proteome</keyword>
<dbReference type="SUPFAM" id="SSF46689">
    <property type="entry name" value="Homeodomain-like"/>
    <property type="match status" value="2"/>
</dbReference>
<dbReference type="Pfam" id="PF12852">
    <property type="entry name" value="Cupin_6"/>
    <property type="match status" value="1"/>
</dbReference>
<dbReference type="Proteomes" id="UP000000844">
    <property type="component" value="Chromosome"/>
</dbReference>
<evidence type="ECO:0000259" key="4">
    <source>
        <dbReference type="PROSITE" id="PS01124"/>
    </source>
</evidence>
<dbReference type="PRINTS" id="PR00032">
    <property type="entry name" value="HTHARAC"/>
</dbReference>
<dbReference type="STRING" id="446470.Snas_6188"/>
<sequence length="314" mass="34129">MDPLSDLLRDVRADGAIFSQAVLSPPFSLRFMDDVPLTMVTLLRGSGWIVTADGRRDRLEQWDTAVIRGGEPFVFTDDPDAVGVAAQEIHCVGDCGIDDLDCYDGMMWGNDPDGQTALAVGVYRAEGTRHLRLLEALPPVLVIGEDAAGRAVLEELMAEVTANRPGGQAVLDRLLDWGLVCTLRKWFEGPDSEPPAWYQAHSDPAVGRALRAMHRTPSANWTVEALANEAKVSRAWLAKRFSQLMGQSPLAYLTQWRMTLAEDLLAQPNSTVAAVAKRVGYANAFAFSAAFKRLYGVSPAQYRSARPAAVSAAA</sequence>
<keyword evidence="3" id="KW-0804">Transcription</keyword>
<dbReference type="PROSITE" id="PS01124">
    <property type="entry name" value="HTH_ARAC_FAMILY_2"/>
    <property type="match status" value="1"/>
</dbReference>
<dbReference type="InterPro" id="IPR032783">
    <property type="entry name" value="AraC_lig"/>
</dbReference>
<gene>
    <name evidence="5" type="ordered locus">Snas_6188</name>
</gene>
<dbReference type="AlphaFoldDB" id="D3Q2R0"/>
<keyword evidence="1" id="KW-0805">Transcription regulation</keyword>
<dbReference type="InterPro" id="IPR009057">
    <property type="entry name" value="Homeodomain-like_sf"/>
</dbReference>
<dbReference type="KEGG" id="sna:Snas_6188"/>
<evidence type="ECO:0000256" key="2">
    <source>
        <dbReference type="ARBA" id="ARBA00023125"/>
    </source>
</evidence>
<dbReference type="eggNOG" id="COG2207">
    <property type="taxonomic scope" value="Bacteria"/>
</dbReference>
<dbReference type="SMART" id="SM00342">
    <property type="entry name" value="HTH_ARAC"/>
    <property type="match status" value="1"/>
</dbReference>
<feature type="domain" description="HTH araC/xylS-type" evidence="4">
    <location>
        <begin position="207"/>
        <end position="305"/>
    </location>
</feature>
<dbReference type="OrthoDB" id="241790at2"/>
<organism evidence="5 6">
    <name type="scientific">Stackebrandtia nassauensis (strain DSM 44728 / CIP 108903 / NRRL B-16338 / NBRC 102104 / LLR-40K-21)</name>
    <dbReference type="NCBI Taxonomy" id="446470"/>
    <lineage>
        <taxon>Bacteria</taxon>
        <taxon>Bacillati</taxon>
        <taxon>Actinomycetota</taxon>
        <taxon>Actinomycetes</taxon>
        <taxon>Glycomycetales</taxon>
        <taxon>Glycomycetaceae</taxon>
        <taxon>Stackebrandtia</taxon>
    </lineage>
</organism>
<evidence type="ECO:0000313" key="6">
    <source>
        <dbReference type="Proteomes" id="UP000000844"/>
    </source>
</evidence>
<reference evidence="5 6" key="1">
    <citation type="journal article" date="2009" name="Stand. Genomic Sci.">
        <title>Complete genome sequence of Stackebrandtia nassauensis type strain (LLR-40K-21).</title>
        <authorList>
            <person name="Munk C."/>
            <person name="Lapidus A."/>
            <person name="Copeland A."/>
            <person name="Jando M."/>
            <person name="Mayilraj S."/>
            <person name="Glavina Del Rio T."/>
            <person name="Nolan M."/>
            <person name="Chen F."/>
            <person name="Lucas S."/>
            <person name="Tice H."/>
            <person name="Cheng J.F."/>
            <person name="Han C."/>
            <person name="Detter J.C."/>
            <person name="Bruce D."/>
            <person name="Goodwin L."/>
            <person name="Chain P."/>
            <person name="Pitluck S."/>
            <person name="Goker M."/>
            <person name="Ovchinikova G."/>
            <person name="Pati A."/>
            <person name="Ivanova N."/>
            <person name="Mavromatis K."/>
            <person name="Chen A."/>
            <person name="Palaniappan K."/>
            <person name="Land M."/>
            <person name="Hauser L."/>
            <person name="Chang Y.J."/>
            <person name="Jeffries C.D."/>
            <person name="Bristow J."/>
            <person name="Eisen J.A."/>
            <person name="Markowitz V."/>
            <person name="Hugenholtz P."/>
            <person name="Kyrpides N.C."/>
            <person name="Klenk H.P."/>
        </authorList>
    </citation>
    <scope>NUCLEOTIDE SEQUENCE [LARGE SCALE GENOMIC DNA]</scope>
    <source>
        <strain evidence="6">DSM 44728 / CIP 108903 / NRRL B-16338 / NBRC 102104 / LLR-40K-21</strain>
    </source>
</reference>
<evidence type="ECO:0000256" key="1">
    <source>
        <dbReference type="ARBA" id="ARBA00023015"/>
    </source>
</evidence>
<keyword evidence="2" id="KW-0238">DNA-binding</keyword>
<dbReference type="HOGENOM" id="CLU_000445_81_0_11"/>
<evidence type="ECO:0000256" key="3">
    <source>
        <dbReference type="ARBA" id="ARBA00023163"/>
    </source>
</evidence>
<dbReference type="PANTHER" id="PTHR46796">
    <property type="entry name" value="HTH-TYPE TRANSCRIPTIONAL ACTIVATOR RHAS-RELATED"/>
    <property type="match status" value="1"/>
</dbReference>
<proteinExistence type="predicted"/>